<evidence type="ECO:0000313" key="2">
    <source>
        <dbReference type="Proteomes" id="UP001272515"/>
    </source>
</evidence>
<dbReference type="InterPro" id="IPR036895">
    <property type="entry name" value="Uracil-DNA_glycosylase-like_sf"/>
</dbReference>
<keyword evidence="2" id="KW-1185">Reference proteome</keyword>
<accession>A0ABU3Z856</accession>
<dbReference type="CDD" id="cd10035">
    <property type="entry name" value="UDG_like"/>
    <property type="match status" value="1"/>
</dbReference>
<dbReference type="RefSeq" id="WP_295188405.1">
    <property type="nucleotide sequence ID" value="NZ_JAWJZA010000002.1"/>
</dbReference>
<dbReference type="EMBL" id="JAWJZB010000004">
    <property type="protein sequence ID" value="MDV5088089.1"/>
    <property type="molecule type" value="Genomic_DNA"/>
</dbReference>
<comment type="caution">
    <text evidence="1">The sequence shown here is derived from an EMBL/GenBank/DDBJ whole genome shotgun (WGS) entry which is preliminary data.</text>
</comment>
<dbReference type="Gene3D" id="3.40.470.10">
    <property type="entry name" value="Uracil-DNA glycosylase-like domain"/>
    <property type="match status" value="1"/>
</dbReference>
<protein>
    <submittedName>
        <fullName evidence="1">Uracil-DNA glycosylase</fullName>
    </submittedName>
</protein>
<evidence type="ECO:0000313" key="1">
    <source>
        <dbReference type="EMBL" id="MDV5088089.1"/>
    </source>
</evidence>
<dbReference type="SUPFAM" id="SSF52141">
    <property type="entry name" value="Uracil-DNA glycosylase-like"/>
    <property type="match status" value="1"/>
</dbReference>
<proteinExistence type="predicted"/>
<sequence length="280" mass="31626">MSGLFSAEVLLEAQQVTYEKYIAQFEAHKVQLITEFVDELGLYEGVNVYNPWSDVDLNYDNSLEASRWRRQNFIAYALPRLGRANTFVVAEAVGYQGGRYSGIAITCERMLLGLHSTVDANQLAEIPLWRTSSQMSEHIKSIQREKGFNEPTDTVVWNAIIENGINPYDIFLWNIFPFHPYKSGEPMTNRTPTDEEQQLGWEYTKKLLDLNAILGGGDRPLILAVGQKSADTMGKFGIIPLALRHPANGGANKYREGFKEAMNIRQNLLLEQHGLGEIIN</sequence>
<organism evidence="1 2">
    <name type="scientific">Veillonella absiana</name>
    <dbReference type="NCBI Taxonomy" id="3079305"/>
    <lineage>
        <taxon>Bacteria</taxon>
        <taxon>Bacillati</taxon>
        <taxon>Bacillota</taxon>
        <taxon>Negativicutes</taxon>
        <taxon>Veillonellales</taxon>
        <taxon>Veillonellaceae</taxon>
        <taxon>Veillonella</taxon>
    </lineage>
</organism>
<gene>
    <name evidence="1" type="ORF">RVY80_04400</name>
</gene>
<reference evidence="1 2" key="1">
    <citation type="submission" date="2023-10" db="EMBL/GenBank/DDBJ databases">
        <title>Veillonella sp. nov., isolated from a pig farm feces dump.</title>
        <authorList>
            <person name="Chang Y.-H."/>
        </authorList>
    </citation>
    <scope>NUCLEOTIDE SEQUENCE [LARGE SCALE GENOMIC DNA]</scope>
    <source>
        <strain evidence="1 2">YH-vei2233</strain>
    </source>
</reference>
<name>A0ABU3Z856_9FIRM</name>
<dbReference type="Proteomes" id="UP001272515">
    <property type="component" value="Unassembled WGS sequence"/>
</dbReference>